<dbReference type="Gene3D" id="1.10.1760.20">
    <property type="match status" value="1"/>
</dbReference>
<proteinExistence type="predicted"/>
<dbReference type="Proteomes" id="UP000824179">
    <property type="component" value="Unassembled WGS sequence"/>
</dbReference>
<protein>
    <submittedName>
        <fullName evidence="2">Gx transporter family protein</fullName>
    </submittedName>
</protein>
<name>A0A9D1AJ98_9FIRM</name>
<dbReference type="InterPro" id="IPR014535">
    <property type="entry name" value="Hpre_diP_synt_I"/>
</dbReference>
<dbReference type="Pfam" id="PF07456">
    <property type="entry name" value="Hpre_diP_synt_I"/>
    <property type="match status" value="1"/>
</dbReference>
<feature type="transmembrane region" description="Helical" evidence="1">
    <location>
        <begin position="44"/>
        <end position="69"/>
    </location>
</feature>
<sequence>MKSRFPAKKIAMLALFSALGLIVFIIENQFPPLFVPGAKMGLANIFSLAALILYGPIEALVVVAVRTVLGSLFAGNVSMLLYSLTGGVISLALSAILIYIAYPRVSVLAVSVAAAVLHNIVQNAVFVLVTGTSLMFSYMPYLALIGVLSGAIVGAVVTIIFKKVPESVFVRAAYNLPKAEDGARAGRDITDNQNNSD</sequence>
<comment type="caution">
    <text evidence="2">The sequence shown here is derived from an EMBL/GenBank/DDBJ whole genome shotgun (WGS) entry which is preliminary data.</text>
</comment>
<keyword evidence="1" id="KW-0472">Membrane</keyword>
<keyword evidence="1" id="KW-0812">Transmembrane</keyword>
<dbReference type="EMBL" id="DVHB01000129">
    <property type="protein sequence ID" value="HIR40164.1"/>
    <property type="molecule type" value="Genomic_DNA"/>
</dbReference>
<feature type="transmembrane region" description="Helical" evidence="1">
    <location>
        <begin position="108"/>
        <end position="129"/>
    </location>
</feature>
<reference evidence="2" key="1">
    <citation type="submission" date="2020-10" db="EMBL/GenBank/DDBJ databases">
        <authorList>
            <person name="Gilroy R."/>
        </authorList>
    </citation>
    <scope>NUCLEOTIDE SEQUENCE</scope>
    <source>
        <strain evidence="2">ChiW25-3613</strain>
    </source>
</reference>
<organism evidence="2 3">
    <name type="scientific">Candidatus Coproplasma stercoripullorum</name>
    <dbReference type="NCBI Taxonomy" id="2840751"/>
    <lineage>
        <taxon>Bacteria</taxon>
        <taxon>Bacillati</taxon>
        <taxon>Bacillota</taxon>
        <taxon>Clostridia</taxon>
        <taxon>Eubacteriales</taxon>
        <taxon>Candidatus Coproplasma</taxon>
    </lineage>
</organism>
<feature type="transmembrane region" description="Helical" evidence="1">
    <location>
        <begin position="81"/>
        <end position="102"/>
    </location>
</feature>
<evidence type="ECO:0000256" key="1">
    <source>
        <dbReference type="SAM" id="Phobius"/>
    </source>
</evidence>
<reference evidence="2" key="2">
    <citation type="journal article" date="2021" name="PeerJ">
        <title>Extensive microbial diversity within the chicken gut microbiome revealed by metagenomics and culture.</title>
        <authorList>
            <person name="Gilroy R."/>
            <person name="Ravi A."/>
            <person name="Getino M."/>
            <person name="Pursley I."/>
            <person name="Horton D.L."/>
            <person name="Alikhan N.F."/>
            <person name="Baker D."/>
            <person name="Gharbi K."/>
            <person name="Hall N."/>
            <person name="Watson M."/>
            <person name="Adriaenssens E.M."/>
            <person name="Foster-Nyarko E."/>
            <person name="Jarju S."/>
            <person name="Secka A."/>
            <person name="Antonio M."/>
            <person name="Oren A."/>
            <person name="Chaudhuri R.R."/>
            <person name="La Ragione R."/>
            <person name="Hildebrand F."/>
            <person name="Pallen M.J."/>
        </authorList>
    </citation>
    <scope>NUCLEOTIDE SEQUENCE</scope>
    <source>
        <strain evidence="2">ChiW25-3613</strain>
    </source>
</reference>
<accession>A0A9D1AJ98</accession>
<gene>
    <name evidence="2" type="ORF">IAB90_07275</name>
</gene>
<dbReference type="PIRSF" id="PIRSF027391">
    <property type="entry name" value="Hpre_diP_synt_I"/>
    <property type="match status" value="1"/>
</dbReference>
<dbReference type="AlphaFoldDB" id="A0A9D1AJ98"/>
<feature type="transmembrane region" description="Helical" evidence="1">
    <location>
        <begin position="141"/>
        <end position="161"/>
    </location>
</feature>
<evidence type="ECO:0000313" key="3">
    <source>
        <dbReference type="Proteomes" id="UP000824179"/>
    </source>
</evidence>
<dbReference type="InterPro" id="IPR010898">
    <property type="entry name" value="Hpre_diP_synth_I"/>
</dbReference>
<evidence type="ECO:0000313" key="2">
    <source>
        <dbReference type="EMBL" id="HIR40164.1"/>
    </source>
</evidence>
<keyword evidence="1" id="KW-1133">Transmembrane helix</keyword>